<evidence type="ECO:0000256" key="9">
    <source>
        <dbReference type="ARBA" id="ARBA00023211"/>
    </source>
</evidence>
<evidence type="ECO:0000256" key="6">
    <source>
        <dbReference type="ARBA" id="ARBA00022801"/>
    </source>
</evidence>
<comment type="cofactor">
    <cofactor evidence="10">
        <name>Mn(2+)</name>
        <dbReference type="ChEBI" id="CHEBI:29035"/>
    </cofactor>
    <text evidence="10">Binds 2 Mn(2+) ions per subunit in a binuclear metal center.</text>
</comment>
<comment type="subcellular location">
    <subcellularLocation>
        <location evidence="10">Cell inner membrane</location>
        <topology evidence="10">Peripheral membrane protein</topology>
        <orientation evidence="10">Cytoplasmic side</orientation>
    </subcellularLocation>
</comment>
<dbReference type="NCBIfam" id="NF003743">
    <property type="entry name" value="PRK05340.1"/>
    <property type="match status" value="1"/>
</dbReference>
<name>A0A1T2L6V2_9GAMM</name>
<feature type="binding site" evidence="10">
    <location>
        <position position="9"/>
    </location>
    <ligand>
        <name>Mn(2+)</name>
        <dbReference type="ChEBI" id="CHEBI:29035"/>
        <label>1</label>
    </ligand>
</feature>
<keyword evidence="5 10" id="KW-0479">Metal-binding</keyword>
<evidence type="ECO:0000313" key="12">
    <source>
        <dbReference type="EMBL" id="OOZ40829.1"/>
    </source>
</evidence>
<dbReference type="EMBL" id="MPRL01000017">
    <property type="protein sequence ID" value="OOZ40829.1"/>
    <property type="molecule type" value="Genomic_DNA"/>
</dbReference>
<dbReference type="GO" id="GO:0005737">
    <property type="term" value="C:cytoplasm"/>
    <property type="evidence" value="ECO:0007669"/>
    <property type="project" value="InterPro"/>
</dbReference>
<feature type="binding site" evidence="10">
    <location>
        <position position="193"/>
    </location>
    <ligand>
        <name>substrate</name>
    </ligand>
</feature>
<evidence type="ECO:0000256" key="4">
    <source>
        <dbReference type="ARBA" id="ARBA00022556"/>
    </source>
</evidence>
<keyword evidence="6 10" id="KW-0378">Hydrolase</keyword>
<feature type="binding site" evidence="10">
    <location>
        <position position="193"/>
    </location>
    <ligand>
        <name>Mn(2+)</name>
        <dbReference type="ChEBI" id="CHEBI:29035"/>
        <label>2</label>
    </ligand>
</feature>
<evidence type="ECO:0000259" key="11">
    <source>
        <dbReference type="Pfam" id="PF00149"/>
    </source>
</evidence>
<dbReference type="AlphaFoldDB" id="A0A1T2L6V2"/>
<dbReference type="CDD" id="cd07398">
    <property type="entry name" value="MPP_YbbF-LpxH"/>
    <property type="match status" value="1"/>
</dbReference>
<feature type="binding site" evidence="10">
    <location>
        <position position="112"/>
    </location>
    <ligand>
        <name>Mn(2+)</name>
        <dbReference type="ChEBI" id="CHEBI:29035"/>
        <label>2</label>
    </ligand>
</feature>
<feature type="binding site" evidence="10">
    <location>
        <position position="158"/>
    </location>
    <ligand>
        <name>substrate</name>
    </ligand>
</feature>
<evidence type="ECO:0000256" key="10">
    <source>
        <dbReference type="HAMAP-Rule" id="MF_00575"/>
    </source>
</evidence>
<evidence type="ECO:0000256" key="5">
    <source>
        <dbReference type="ARBA" id="ARBA00022723"/>
    </source>
</evidence>
<dbReference type="Pfam" id="PF00149">
    <property type="entry name" value="Metallophos"/>
    <property type="match status" value="1"/>
</dbReference>
<comment type="similarity">
    <text evidence="10">Belongs to the LpxH family.</text>
</comment>
<evidence type="ECO:0000256" key="3">
    <source>
        <dbReference type="ARBA" id="ARBA00022519"/>
    </source>
</evidence>
<dbReference type="GO" id="GO:0019897">
    <property type="term" value="C:extrinsic component of plasma membrane"/>
    <property type="evidence" value="ECO:0007669"/>
    <property type="project" value="UniProtKB-UniRule"/>
</dbReference>
<feature type="binding site" evidence="10">
    <location>
        <position position="165"/>
    </location>
    <ligand>
        <name>substrate</name>
    </ligand>
</feature>
<reference evidence="12 13" key="1">
    <citation type="submission" date="2016-11" db="EMBL/GenBank/DDBJ databases">
        <title>Mixed transmission modes and dynamic genome evolution in an obligate animal-bacterial symbiosis.</title>
        <authorList>
            <person name="Russell S.L."/>
            <person name="Corbett-Detig R.B."/>
            <person name="Cavanaugh C.M."/>
        </authorList>
    </citation>
    <scope>NUCLEOTIDE SEQUENCE [LARGE SCALE GENOMIC DNA]</scope>
    <source>
        <strain evidence="12">Sveles-Q1</strain>
    </source>
</reference>
<dbReference type="HAMAP" id="MF_00575">
    <property type="entry name" value="LpxH"/>
    <property type="match status" value="1"/>
</dbReference>
<comment type="catalytic activity">
    <reaction evidence="10">
        <text>UDP-2-N,3-O-bis[(3R)-3-hydroxytetradecanoyl]-alpha-D-glucosamine + H2O = 2-N,3-O-bis[(3R)-3-hydroxytetradecanoyl]-alpha-D-glucosaminyl 1-phosphate + UMP + 2 H(+)</text>
        <dbReference type="Rhea" id="RHEA:25213"/>
        <dbReference type="ChEBI" id="CHEBI:15377"/>
        <dbReference type="ChEBI" id="CHEBI:15378"/>
        <dbReference type="ChEBI" id="CHEBI:57865"/>
        <dbReference type="ChEBI" id="CHEBI:57957"/>
        <dbReference type="ChEBI" id="CHEBI:78847"/>
        <dbReference type="EC" id="3.6.1.54"/>
    </reaction>
</comment>
<keyword evidence="7 10" id="KW-0443">Lipid metabolism</keyword>
<feature type="binding site" evidence="10">
    <location>
        <position position="42"/>
    </location>
    <ligand>
        <name>Mn(2+)</name>
        <dbReference type="ChEBI" id="CHEBI:29035"/>
        <label>1</label>
    </ligand>
</feature>
<protein>
    <recommendedName>
        <fullName evidence="10">UDP-2,3-diacylglucosamine hydrolase</fullName>
        <ecNumber evidence="10">3.6.1.54</ecNumber>
    </recommendedName>
    <alternativeName>
        <fullName evidence="10">UDP-2,3-diacylglucosamine diphosphatase</fullName>
    </alternativeName>
</protein>
<organism evidence="12 13">
    <name type="scientific">Solemya pervernicosa gill symbiont</name>
    <dbReference type="NCBI Taxonomy" id="642797"/>
    <lineage>
        <taxon>Bacteria</taxon>
        <taxon>Pseudomonadati</taxon>
        <taxon>Pseudomonadota</taxon>
        <taxon>Gammaproteobacteria</taxon>
        <taxon>sulfur-oxidizing symbionts</taxon>
    </lineage>
</organism>
<keyword evidence="13" id="KW-1185">Reference proteome</keyword>
<dbReference type="UniPathway" id="UPA00359">
    <property type="reaction ID" value="UER00480"/>
</dbReference>
<evidence type="ECO:0000256" key="7">
    <source>
        <dbReference type="ARBA" id="ARBA00023098"/>
    </source>
</evidence>
<feature type="binding site" evidence="10">
    <location>
        <position position="195"/>
    </location>
    <ligand>
        <name>Mn(2+)</name>
        <dbReference type="ChEBI" id="CHEBI:29035"/>
        <label>1</label>
    </ligand>
</feature>
<evidence type="ECO:0000256" key="1">
    <source>
        <dbReference type="ARBA" id="ARBA00022475"/>
    </source>
</evidence>
<dbReference type="InterPro" id="IPR004843">
    <property type="entry name" value="Calcineurin-like_PHP"/>
</dbReference>
<feature type="binding site" evidence="10">
    <location>
        <position position="77"/>
    </location>
    <ligand>
        <name>Mn(2+)</name>
        <dbReference type="ChEBI" id="CHEBI:29035"/>
        <label>2</label>
    </ligand>
</feature>
<comment type="function">
    <text evidence="10">Hydrolyzes the pyrophosphate bond of UDP-2,3-diacylglucosamine to yield 2,3-diacylglucosamine 1-phosphate (lipid X) and UMP by catalyzing the attack of water at the alpha-P atom. Involved in the biosynthesis of lipid A, a phosphorylated glycolipid that anchors the lipopolysaccharide to the outer membrane of the cell.</text>
</comment>
<keyword evidence="4 10" id="KW-0441">Lipid A biosynthesis</keyword>
<keyword evidence="2 10" id="KW-0444">Lipid biosynthesis</keyword>
<comment type="caution">
    <text evidence="10">Lacks conserved residue(s) required for the propagation of feature annotation.</text>
</comment>
<comment type="caution">
    <text evidence="12">The sequence shown here is derived from an EMBL/GenBank/DDBJ whole genome shotgun (WGS) entry which is preliminary data.</text>
</comment>
<evidence type="ECO:0000256" key="8">
    <source>
        <dbReference type="ARBA" id="ARBA00023136"/>
    </source>
</evidence>
<gene>
    <name evidence="10" type="primary">lpxH</name>
    <name evidence="12" type="ORF">BOW53_06315</name>
</gene>
<dbReference type="RefSeq" id="WP_078483244.1">
    <property type="nucleotide sequence ID" value="NZ_MPRL01000017.1"/>
</dbReference>
<dbReference type="SUPFAM" id="SSF56300">
    <property type="entry name" value="Metallo-dependent phosphatases"/>
    <property type="match status" value="1"/>
</dbReference>
<dbReference type="PANTHER" id="PTHR34990:SF1">
    <property type="entry name" value="UDP-2,3-DIACYLGLUCOSAMINE HYDROLASE"/>
    <property type="match status" value="1"/>
</dbReference>
<keyword evidence="1 10" id="KW-1003">Cell membrane</keyword>
<comment type="pathway">
    <text evidence="10">Glycolipid biosynthesis; lipid IV(A) biosynthesis; lipid IV(A) from (3R)-3-hydroxytetradecanoyl-[acyl-carrier-protein] and UDP-N-acetyl-alpha-D-glucosamine: step 4/6.</text>
</comment>
<sequence>MGESLFIADLHLHESRPETTRLFLDFLQRESASAEALYILGDLFEIWFGDDDPDPGKQQIVTALKAWQAPLFFMHGNRDFLIGAQFLTETGAQLLQDPTLIELYGKQTLLMHGDTLCTDDQDYQAFRNMVRAPALIEQVLSLEIGPRIEMISEVRAKSRAEMSEKSLAIMDANQQEIEQVMRSHQVQQLIHGHTHRPAIHDLELDGQSVQRMVVGDWHQRGSVLRCTPEGCSLEPIEA</sequence>
<feature type="binding site" evidence="10">
    <location>
        <position position="120"/>
    </location>
    <ligand>
        <name>substrate</name>
    </ligand>
</feature>
<dbReference type="InterPro" id="IPR043461">
    <property type="entry name" value="LpxH-like"/>
</dbReference>
<evidence type="ECO:0000313" key="13">
    <source>
        <dbReference type="Proteomes" id="UP000191110"/>
    </source>
</evidence>
<dbReference type="OrthoDB" id="9783283at2"/>
<dbReference type="InterPro" id="IPR010138">
    <property type="entry name" value="UDP-diacylglucosamine_Hdrlase"/>
</dbReference>
<dbReference type="Gene3D" id="3.60.21.10">
    <property type="match status" value="1"/>
</dbReference>
<feature type="binding site" evidence="10">
    <location>
        <position position="42"/>
    </location>
    <ligand>
        <name>Mn(2+)</name>
        <dbReference type="ChEBI" id="CHEBI:29035"/>
        <label>2</label>
    </ligand>
</feature>
<proteinExistence type="inferred from homology"/>
<dbReference type="GO" id="GO:0009245">
    <property type="term" value="P:lipid A biosynthetic process"/>
    <property type="evidence" value="ECO:0007669"/>
    <property type="project" value="UniProtKB-UniRule"/>
</dbReference>
<dbReference type="GO" id="GO:0008758">
    <property type="term" value="F:UDP-2,3-diacylglucosamine hydrolase activity"/>
    <property type="evidence" value="ECO:0007669"/>
    <property type="project" value="UniProtKB-UniRule"/>
</dbReference>
<evidence type="ECO:0000256" key="2">
    <source>
        <dbReference type="ARBA" id="ARBA00022516"/>
    </source>
</evidence>
<accession>A0A1T2L6V2</accession>
<dbReference type="PANTHER" id="PTHR34990">
    <property type="entry name" value="UDP-2,3-DIACYLGLUCOSAMINE HYDROLASE-RELATED"/>
    <property type="match status" value="1"/>
</dbReference>
<dbReference type="NCBIfam" id="TIGR01854">
    <property type="entry name" value="lipid_A_lpxH"/>
    <property type="match status" value="1"/>
</dbReference>
<dbReference type="InterPro" id="IPR029052">
    <property type="entry name" value="Metallo-depent_PP-like"/>
</dbReference>
<dbReference type="GO" id="GO:0030145">
    <property type="term" value="F:manganese ion binding"/>
    <property type="evidence" value="ECO:0007669"/>
    <property type="project" value="UniProtKB-UniRule"/>
</dbReference>
<dbReference type="EC" id="3.6.1.54" evidence="10"/>
<keyword evidence="8 10" id="KW-0472">Membrane</keyword>
<feature type="domain" description="Calcineurin-like phosphoesterase" evidence="11">
    <location>
        <begin position="5"/>
        <end position="197"/>
    </location>
</feature>
<feature type="binding site" evidence="10">
    <location>
        <position position="11"/>
    </location>
    <ligand>
        <name>Mn(2+)</name>
        <dbReference type="ChEBI" id="CHEBI:29035"/>
        <label>1</label>
    </ligand>
</feature>
<feature type="binding site" evidence="10">
    <location>
        <begin position="77"/>
        <end position="78"/>
    </location>
    <ligand>
        <name>substrate</name>
    </ligand>
</feature>
<dbReference type="Proteomes" id="UP000191110">
    <property type="component" value="Unassembled WGS sequence"/>
</dbReference>
<keyword evidence="9 10" id="KW-0464">Manganese</keyword>
<keyword evidence="3 10" id="KW-0997">Cell inner membrane</keyword>